<name>A0ABT4RSS0_9ACTN</name>
<dbReference type="RefSeq" id="WP_202957515.1">
    <property type="nucleotide sequence ID" value="NZ_JAPCID010000056.1"/>
</dbReference>
<evidence type="ECO:0000313" key="1">
    <source>
        <dbReference type="EMBL" id="MDA0141433.1"/>
    </source>
</evidence>
<dbReference type="Pfam" id="PF10094">
    <property type="entry name" value="DUF2332"/>
    <property type="match status" value="1"/>
</dbReference>
<dbReference type="Proteomes" id="UP001147700">
    <property type="component" value="Unassembled WGS sequence"/>
</dbReference>
<dbReference type="InterPro" id="IPR011200">
    <property type="entry name" value="UCP012608"/>
</dbReference>
<dbReference type="EMBL" id="JAPCID010000056">
    <property type="protein sequence ID" value="MDA0141433.1"/>
    <property type="molecule type" value="Genomic_DNA"/>
</dbReference>
<reference evidence="1" key="1">
    <citation type="submission" date="2022-10" db="EMBL/GenBank/DDBJ databases">
        <title>The WGS of Solirubrobacter sp. CPCC 204708.</title>
        <authorList>
            <person name="Jiang Z."/>
        </authorList>
    </citation>
    <scope>NUCLEOTIDE SEQUENCE</scope>
    <source>
        <strain evidence="1">CPCC 204708</strain>
    </source>
</reference>
<gene>
    <name evidence="1" type="ORF">OJ962_28325</name>
</gene>
<proteinExistence type="predicted"/>
<sequence>MTDRLAETYREFAHSSPLYAELGAGFAEDAELLGWLEGLPPAKRQPNLVFAAYRLVAGTPSGWPEFQTVLNDRRDEVEAVMLERRTQTNEAARCALMLPLLAALPQPLALLEVGASAGLCLLPDRYGFDYDAGRHTVGEGTPVLRCRTEGDPPLPDALPQVAWRAGLDLDPIDVFDEERIRWLELLVWPGQEHRVDTLRAAVKVARRDPPRIVRGDLTTGDLDELAMEAPDDATLVVFHTAVLFYVPPPGRAGFRERVRRLNATWLACEGPDVLGFEHDRVDVMALTRDGERVAYADGHGGYLSWG</sequence>
<comment type="caution">
    <text evidence="1">The sequence shown here is derived from an EMBL/GenBank/DDBJ whole genome shotgun (WGS) entry which is preliminary data.</text>
</comment>
<keyword evidence="2" id="KW-1185">Reference proteome</keyword>
<protein>
    <submittedName>
        <fullName evidence="1">DUF2332 domain-containing protein</fullName>
    </submittedName>
</protein>
<organism evidence="1 2">
    <name type="scientific">Solirubrobacter deserti</name>
    <dbReference type="NCBI Taxonomy" id="2282478"/>
    <lineage>
        <taxon>Bacteria</taxon>
        <taxon>Bacillati</taxon>
        <taxon>Actinomycetota</taxon>
        <taxon>Thermoleophilia</taxon>
        <taxon>Solirubrobacterales</taxon>
        <taxon>Solirubrobacteraceae</taxon>
        <taxon>Solirubrobacter</taxon>
    </lineage>
</organism>
<evidence type="ECO:0000313" key="2">
    <source>
        <dbReference type="Proteomes" id="UP001147700"/>
    </source>
</evidence>
<accession>A0ABT4RSS0</accession>